<dbReference type="AlphaFoldDB" id="A0A4Q2D446"/>
<accession>A0A4Q2D446</accession>
<sequence length="156" mass="17088">NTNSRAQNVSGLTTHEDRELAWGAAWKDRRVASEGGHNDYTIENEDYGQKNTRYIYSTTAFYFVSPVSGEYVVGSPLSGYIHLKLPESPSLSPTSTRKIISVKIKAPEARTKPFIKSLTTNGVKLTGLVIEHEALLAAGGDGIVNVVFETNETIEE</sequence>
<comment type="caution">
    <text evidence="2">The sequence shown here is derived from an EMBL/GenBank/DDBJ whole genome shotgun (WGS) entry which is preliminary data.</text>
</comment>
<keyword evidence="3" id="KW-1185">Reference proteome</keyword>
<reference evidence="2 3" key="1">
    <citation type="submission" date="2019-01" db="EMBL/GenBank/DDBJ databases">
        <title>Draft genome sequence of Psathyrella aberdarensis IHI B618.</title>
        <authorList>
            <person name="Buettner E."/>
            <person name="Kellner H."/>
        </authorList>
    </citation>
    <scope>NUCLEOTIDE SEQUENCE [LARGE SCALE GENOMIC DNA]</scope>
    <source>
        <strain evidence="2 3">IHI B618</strain>
    </source>
</reference>
<dbReference type="Proteomes" id="UP000290288">
    <property type="component" value="Unassembled WGS sequence"/>
</dbReference>
<organism evidence="2 3">
    <name type="scientific">Candolleomyces aberdarensis</name>
    <dbReference type="NCBI Taxonomy" id="2316362"/>
    <lineage>
        <taxon>Eukaryota</taxon>
        <taxon>Fungi</taxon>
        <taxon>Dikarya</taxon>
        <taxon>Basidiomycota</taxon>
        <taxon>Agaricomycotina</taxon>
        <taxon>Agaricomycetes</taxon>
        <taxon>Agaricomycetidae</taxon>
        <taxon>Agaricales</taxon>
        <taxon>Agaricineae</taxon>
        <taxon>Psathyrellaceae</taxon>
        <taxon>Candolleomyces</taxon>
    </lineage>
</organism>
<dbReference type="EMBL" id="SDEE01000982">
    <property type="protein sequence ID" value="RXW13201.1"/>
    <property type="molecule type" value="Genomic_DNA"/>
</dbReference>
<dbReference type="Pfam" id="PF07971">
    <property type="entry name" value="Glyco_hydro_92"/>
    <property type="match status" value="1"/>
</dbReference>
<protein>
    <recommendedName>
        <fullName evidence="1">Glycosyl hydrolase family 92 domain-containing protein</fullName>
    </recommendedName>
</protein>
<feature type="domain" description="Glycosyl hydrolase family 92" evidence="1">
    <location>
        <begin position="43"/>
        <end position="139"/>
    </location>
</feature>
<dbReference type="Gene3D" id="3.30.2080.10">
    <property type="entry name" value="GH92 mannosidase domain"/>
    <property type="match status" value="1"/>
</dbReference>
<dbReference type="OrthoDB" id="449263at2759"/>
<evidence type="ECO:0000313" key="2">
    <source>
        <dbReference type="EMBL" id="RXW13201.1"/>
    </source>
</evidence>
<gene>
    <name evidence="2" type="ORF">EST38_g12653</name>
</gene>
<dbReference type="STRING" id="2316362.A0A4Q2D446"/>
<name>A0A4Q2D446_9AGAR</name>
<feature type="non-terminal residue" evidence="2">
    <location>
        <position position="1"/>
    </location>
</feature>
<evidence type="ECO:0000259" key="1">
    <source>
        <dbReference type="Pfam" id="PF07971"/>
    </source>
</evidence>
<dbReference type="InterPro" id="IPR012939">
    <property type="entry name" value="Glyco_hydro_92"/>
</dbReference>
<proteinExistence type="predicted"/>
<evidence type="ECO:0000313" key="3">
    <source>
        <dbReference type="Proteomes" id="UP000290288"/>
    </source>
</evidence>